<sequence length="65" mass="7077">MFVSSDLRKQFITGCGFGFFRHLPGGQRSEMTAEAMHQNIPAEASFPGLGNGAVLQCDNIQVFTL</sequence>
<comment type="caution">
    <text evidence="1">The sequence shown here is derived from an EMBL/GenBank/DDBJ whole genome shotgun (WGS) entry which is preliminary data.</text>
</comment>
<keyword evidence="2" id="KW-1185">Reference proteome</keyword>
<proteinExistence type="predicted"/>
<reference evidence="1 2" key="1">
    <citation type="submission" date="2019-04" db="EMBL/GenBank/DDBJ databases">
        <title>Chromosome genome assembly for Takifugu flavidus.</title>
        <authorList>
            <person name="Xiao S."/>
        </authorList>
    </citation>
    <scope>NUCLEOTIDE SEQUENCE [LARGE SCALE GENOMIC DNA]</scope>
    <source>
        <strain evidence="1">HTHZ2018</strain>
        <tissue evidence="1">Muscle</tissue>
    </source>
</reference>
<dbReference type="AlphaFoldDB" id="A0A5C6NYB3"/>
<dbReference type="Proteomes" id="UP000324091">
    <property type="component" value="Chromosome 16"/>
</dbReference>
<organism evidence="1 2">
    <name type="scientific">Takifugu flavidus</name>
    <name type="common">sansaifugu</name>
    <dbReference type="NCBI Taxonomy" id="433684"/>
    <lineage>
        <taxon>Eukaryota</taxon>
        <taxon>Metazoa</taxon>
        <taxon>Chordata</taxon>
        <taxon>Craniata</taxon>
        <taxon>Vertebrata</taxon>
        <taxon>Euteleostomi</taxon>
        <taxon>Actinopterygii</taxon>
        <taxon>Neopterygii</taxon>
        <taxon>Teleostei</taxon>
        <taxon>Neoteleostei</taxon>
        <taxon>Acanthomorphata</taxon>
        <taxon>Eupercaria</taxon>
        <taxon>Tetraodontiformes</taxon>
        <taxon>Tetradontoidea</taxon>
        <taxon>Tetraodontidae</taxon>
        <taxon>Takifugu</taxon>
    </lineage>
</organism>
<protein>
    <submittedName>
        <fullName evidence="1">Uncharacterized protein</fullName>
    </submittedName>
</protein>
<evidence type="ECO:0000313" key="2">
    <source>
        <dbReference type="Proteomes" id="UP000324091"/>
    </source>
</evidence>
<name>A0A5C6NYB3_9TELE</name>
<gene>
    <name evidence="1" type="ORF">D4764_16G0010090</name>
</gene>
<accession>A0A5C6NYB3</accession>
<dbReference type="EMBL" id="RHFK02000008">
    <property type="protein sequence ID" value="TWW72512.1"/>
    <property type="molecule type" value="Genomic_DNA"/>
</dbReference>
<evidence type="ECO:0000313" key="1">
    <source>
        <dbReference type="EMBL" id="TWW72512.1"/>
    </source>
</evidence>